<dbReference type="GO" id="GO:0043023">
    <property type="term" value="F:ribosomal large subunit binding"/>
    <property type="evidence" value="ECO:0007669"/>
    <property type="project" value="TreeGrafter"/>
</dbReference>
<comment type="function">
    <text evidence="1">Responsible for the release of ribosomes from messenger RNA at the termination of chloroplastic protein biosynthesis.</text>
</comment>
<dbReference type="Proteomes" id="UP000631114">
    <property type="component" value="Unassembled WGS sequence"/>
</dbReference>
<feature type="compositionally biased region" description="Basic and acidic residues" evidence="6">
    <location>
        <begin position="71"/>
        <end position="86"/>
    </location>
</feature>
<evidence type="ECO:0000313" key="8">
    <source>
        <dbReference type="EMBL" id="KAF9622476.1"/>
    </source>
</evidence>
<dbReference type="PANTHER" id="PTHR20982">
    <property type="entry name" value="RIBOSOME RECYCLING FACTOR"/>
    <property type="match status" value="1"/>
</dbReference>
<dbReference type="SUPFAM" id="SSF55194">
    <property type="entry name" value="Ribosome recycling factor, RRF"/>
    <property type="match status" value="1"/>
</dbReference>
<comment type="similarity">
    <text evidence="2">Belongs to the RRF family.</text>
</comment>
<dbReference type="AlphaFoldDB" id="A0A835IRN7"/>
<gene>
    <name evidence="8" type="ORF">IFM89_031880</name>
</gene>
<evidence type="ECO:0000256" key="2">
    <source>
        <dbReference type="ARBA" id="ARBA00005912"/>
    </source>
</evidence>
<sequence length="261" mass="28398">MAVARRAFRNILLRANSVQHFRNISYISSSNILNSISRTPTLGANKESSTQLLGFQFLKETRRGFAKGKKSKDDEGGKKNKKSKDDDKKIVEVVDIEPIKPTAISQMEAALVALSRELSKIQTGRASAGLIDHIIVETGGAKMPLSRIAVVSVLESKSLSVTPYDPNASKEIERAIMSSPLGLNPQVDGQRLIVAIAPLTKEGIQAMCKVVTKSADDVKQSIRRARQKAFDIIKKAASSIPKDDVKRLEKEVSSGLGLVFS</sequence>
<proteinExistence type="inferred from homology"/>
<dbReference type="Gene3D" id="1.10.132.20">
    <property type="entry name" value="Ribosome-recycling factor"/>
    <property type="match status" value="1"/>
</dbReference>
<organism evidence="8 9">
    <name type="scientific">Coptis chinensis</name>
    <dbReference type="NCBI Taxonomy" id="261450"/>
    <lineage>
        <taxon>Eukaryota</taxon>
        <taxon>Viridiplantae</taxon>
        <taxon>Streptophyta</taxon>
        <taxon>Embryophyta</taxon>
        <taxon>Tracheophyta</taxon>
        <taxon>Spermatophyta</taxon>
        <taxon>Magnoliopsida</taxon>
        <taxon>Ranunculales</taxon>
        <taxon>Ranunculaceae</taxon>
        <taxon>Coptidoideae</taxon>
        <taxon>Coptis</taxon>
    </lineage>
</organism>
<dbReference type="EMBL" id="JADFTS010000002">
    <property type="protein sequence ID" value="KAF9622476.1"/>
    <property type="molecule type" value="Genomic_DNA"/>
</dbReference>
<keyword evidence="9" id="KW-1185">Reference proteome</keyword>
<dbReference type="InterPro" id="IPR023584">
    <property type="entry name" value="Ribosome_recyc_fac_dom"/>
</dbReference>
<dbReference type="FunFam" id="3.30.1360.40:FF:000001">
    <property type="entry name" value="Ribosome-recycling factor"/>
    <property type="match status" value="1"/>
</dbReference>
<evidence type="ECO:0000256" key="5">
    <source>
        <dbReference type="ARBA" id="ARBA00032397"/>
    </source>
</evidence>
<evidence type="ECO:0000256" key="3">
    <source>
        <dbReference type="ARBA" id="ARBA00014063"/>
    </source>
</evidence>
<dbReference type="InterPro" id="IPR036191">
    <property type="entry name" value="RRF_sf"/>
</dbReference>
<keyword evidence="4" id="KW-0648">Protein biosynthesis</keyword>
<feature type="domain" description="Ribosome recycling factor" evidence="7">
    <location>
        <begin position="114"/>
        <end position="253"/>
    </location>
</feature>
<name>A0A835IRN7_9MAGN</name>
<dbReference type="InterPro" id="IPR002661">
    <property type="entry name" value="Ribosome_recyc_fac"/>
</dbReference>
<evidence type="ECO:0000256" key="4">
    <source>
        <dbReference type="ARBA" id="ARBA00022917"/>
    </source>
</evidence>
<evidence type="ECO:0000256" key="1">
    <source>
        <dbReference type="ARBA" id="ARBA00002952"/>
    </source>
</evidence>
<dbReference type="Pfam" id="PF01765">
    <property type="entry name" value="RRF"/>
    <property type="match status" value="1"/>
</dbReference>
<dbReference type="Gene3D" id="3.30.1360.40">
    <property type="match status" value="1"/>
</dbReference>
<dbReference type="GO" id="GO:0006412">
    <property type="term" value="P:translation"/>
    <property type="evidence" value="ECO:0007669"/>
    <property type="project" value="UniProtKB-KW"/>
</dbReference>
<dbReference type="GO" id="GO:0005739">
    <property type="term" value="C:mitochondrion"/>
    <property type="evidence" value="ECO:0007669"/>
    <property type="project" value="TreeGrafter"/>
</dbReference>
<evidence type="ECO:0000256" key="6">
    <source>
        <dbReference type="SAM" id="MobiDB-lite"/>
    </source>
</evidence>
<comment type="caution">
    <text evidence="8">The sequence shown here is derived from an EMBL/GenBank/DDBJ whole genome shotgun (WGS) entry which is preliminary data.</text>
</comment>
<evidence type="ECO:0000259" key="7">
    <source>
        <dbReference type="Pfam" id="PF01765"/>
    </source>
</evidence>
<feature type="region of interest" description="Disordered" evidence="6">
    <location>
        <begin position="66"/>
        <end position="86"/>
    </location>
</feature>
<protein>
    <recommendedName>
        <fullName evidence="3">Ribosome-recycling factor, chloroplastic</fullName>
    </recommendedName>
    <alternativeName>
        <fullName evidence="5">Ribosome-releasing factor, chloroplastic</fullName>
    </alternativeName>
</protein>
<dbReference type="OrthoDB" id="407355at2759"/>
<dbReference type="PANTHER" id="PTHR20982:SF3">
    <property type="entry name" value="MITOCHONDRIAL RIBOSOME RECYCLING FACTOR PSEUDO 1"/>
    <property type="match status" value="1"/>
</dbReference>
<accession>A0A835IRN7</accession>
<evidence type="ECO:0000313" key="9">
    <source>
        <dbReference type="Proteomes" id="UP000631114"/>
    </source>
</evidence>
<reference evidence="8 9" key="1">
    <citation type="submission" date="2020-10" db="EMBL/GenBank/DDBJ databases">
        <title>The Coptis chinensis genome and diversification of protoberbering-type alkaloids.</title>
        <authorList>
            <person name="Wang B."/>
            <person name="Shu S."/>
            <person name="Song C."/>
            <person name="Liu Y."/>
        </authorList>
    </citation>
    <scope>NUCLEOTIDE SEQUENCE [LARGE SCALE GENOMIC DNA]</scope>
    <source>
        <strain evidence="8">HL-2020</strain>
        <tissue evidence="8">Leaf</tissue>
    </source>
</reference>